<reference evidence="6" key="1">
    <citation type="submission" date="2018-09" db="EMBL/GenBank/DDBJ databases">
        <title>Complete genome sequence of Streptococcus sp. KCOM 2890 (=JS71).</title>
        <authorList>
            <person name="Kook J.-K."/>
            <person name="Park S.-N."/>
            <person name="Lim Y.K."/>
        </authorList>
    </citation>
    <scope>NUCLEOTIDE SEQUENCE [LARGE SCALE GENOMIC DNA]</scope>
    <source>
        <strain evidence="6">JS71</strain>
    </source>
</reference>
<protein>
    <recommendedName>
        <fullName evidence="1">Mid-cell-anchored protein Z</fullName>
    </recommendedName>
</protein>
<feature type="compositionally biased region" description="Low complexity" evidence="2">
    <location>
        <begin position="183"/>
        <end position="203"/>
    </location>
</feature>
<dbReference type="InterPro" id="IPR030858">
    <property type="entry name" value="MapZ"/>
</dbReference>
<evidence type="ECO:0000313" key="5">
    <source>
        <dbReference type="EMBL" id="AYF93225.1"/>
    </source>
</evidence>
<comment type="subunit">
    <text evidence="1">Interacts with FtsZ.</text>
</comment>
<feature type="compositionally biased region" description="Low complexity" evidence="2">
    <location>
        <begin position="340"/>
        <end position="352"/>
    </location>
</feature>
<keyword evidence="1" id="KW-1003">Cell membrane</keyword>
<evidence type="ECO:0000259" key="3">
    <source>
        <dbReference type="Pfam" id="PF18041"/>
    </source>
</evidence>
<feature type="region of interest" description="Disordered" evidence="2">
    <location>
        <begin position="316"/>
        <end position="374"/>
    </location>
</feature>
<keyword evidence="1" id="KW-0131">Cell cycle</keyword>
<keyword evidence="1" id="KW-0812">Transmembrane</keyword>
<feature type="domain" description="MapZ extracellular" evidence="3">
    <location>
        <begin position="194"/>
        <end position="317"/>
    </location>
</feature>
<dbReference type="InterPro" id="IPR041295">
    <property type="entry name" value="MapZ_EC1"/>
</dbReference>
<dbReference type="RefSeq" id="WP_120701195.1">
    <property type="nucleotide sequence ID" value="NZ_CP032620.1"/>
</dbReference>
<comment type="function">
    <text evidence="1">Early cell division protein that marks the future cell division site and supports proper FtsZ ring positioning.</text>
</comment>
<keyword evidence="1" id="KW-0472">Membrane</keyword>
<organism evidence="5 6">
    <name type="scientific">Streptococcus koreensis</name>
    <dbReference type="NCBI Taxonomy" id="2382163"/>
    <lineage>
        <taxon>Bacteria</taxon>
        <taxon>Bacillati</taxon>
        <taxon>Bacillota</taxon>
        <taxon>Bacilli</taxon>
        <taxon>Lactobacillales</taxon>
        <taxon>Streptococcaceae</taxon>
        <taxon>Streptococcus</taxon>
    </lineage>
</organism>
<feature type="region of interest" description="Disordered" evidence="2">
    <location>
        <begin position="93"/>
        <end position="130"/>
    </location>
</feature>
<proteinExistence type="inferred from homology"/>
<keyword evidence="1" id="KW-1133">Transmembrane helix</keyword>
<dbReference type="InterPro" id="IPR040532">
    <property type="entry name" value="MapZ_C2"/>
</dbReference>
<evidence type="ECO:0000259" key="4">
    <source>
        <dbReference type="Pfam" id="PF18708"/>
    </source>
</evidence>
<evidence type="ECO:0000313" key="6">
    <source>
        <dbReference type="Proteomes" id="UP000277293"/>
    </source>
</evidence>
<feature type="domain" description="MapZ extracellular C-terminal" evidence="4">
    <location>
        <begin position="392"/>
        <end position="470"/>
    </location>
</feature>
<name>A0ABN5PS05_9STRE</name>
<sequence length="480" mass="51830">MTKEDKQQLGQEAESVLDFKDAKEMTIGQANRKAEEIEAGVKETDNVLDKYIKQHRDEIEAHKFDTIVMKKEMLADAEATATVEATEAIPNEEAVEEVAPSEATQKEVASTRIPDPIPGELPAKIKFGPEPTEPYVDDDIEIPEEPKKSRVKPILLSVLALTAVATASWLSYQWIRNQSKGETTVVSSSSSKKKSSSSSSSTSANTEALLKDFNDQYAAFFTDDTQTKLKNDSFGNLEKLKVSLEKLKDTKEYDAAKSKYDELVKQVSAIQTVNSQFTSPVIKDGAIDTKAQVKSDAVFSDVSTSNTQLNQLLKDAASQGRSQQVATPAPVTDGGGSVTGGSAASSGTVTSPTPTPAPVPATEGNTTGGVNPGYSGFGLQSTGVPLQRNLSRVPYNQAALDDINNPAWTFNPGILEKILKIARERGHIVGDQYILERVNIINGNGYYNLFKPDGTYLFSINAKTGYFVGNGKGHSDALDY</sequence>
<gene>
    <name evidence="1" type="primary">mapZ</name>
    <name evidence="5" type="ORF">D7D50_00565</name>
</gene>
<dbReference type="Proteomes" id="UP000277293">
    <property type="component" value="Chromosome"/>
</dbReference>
<dbReference type="HAMAP" id="MF_01941">
    <property type="entry name" value="MapZ"/>
    <property type="match status" value="1"/>
</dbReference>
<evidence type="ECO:0000256" key="1">
    <source>
        <dbReference type="HAMAP-Rule" id="MF_01941"/>
    </source>
</evidence>
<feature type="compositionally biased region" description="Low complexity" evidence="2">
    <location>
        <begin position="93"/>
        <end position="103"/>
    </location>
</feature>
<dbReference type="Pfam" id="PF18708">
    <property type="entry name" value="MapZ_C2"/>
    <property type="match status" value="1"/>
</dbReference>
<evidence type="ECO:0000256" key="2">
    <source>
        <dbReference type="SAM" id="MobiDB-lite"/>
    </source>
</evidence>
<feature type="region of interest" description="Disordered" evidence="2">
    <location>
        <begin position="183"/>
        <end position="205"/>
    </location>
</feature>
<dbReference type="EMBL" id="CP032620">
    <property type="protein sequence ID" value="AYF93225.1"/>
    <property type="molecule type" value="Genomic_DNA"/>
</dbReference>
<keyword evidence="1" id="KW-0132">Cell division</keyword>
<keyword evidence="6" id="KW-1185">Reference proteome</keyword>
<accession>A0ABN5PS05</accession>
<comment type="subcellular location">
    <subcellularLocation>
        <location evidence="1">Cell membrane</location>
        <topology evidence="1">Single-pass membrane protein</topology>
    </subcellularLocation>
    <text evidence="1">In newborn cells, forms a ring positioned at mid-cell. Soon after cell division starts and the cells begin elongating, the ring splits into two rings that, as elongation proceeds, move along and mark the future division sites.</text>
</comment>
<comment type="similarity">
    <text evidence="1">Belongs to the MapZ family.</text>
</comment>
<dbReference type="Pfam" id="PF18041">
    <property type="entry name" value="MapZ_EC1"/>
    <property type="match status" value="1"/>
</dbReference>